<proteinExistence type="inferred from homology"/>
<dbReference type="SUPFAM" id="SSF52317">
    <property type="entry name" value="Class I glutamine amidotransferase-like"/>
    <property type="match status" value="1"/>
</dbReference>
<dbReference type="AlphaFoldDB" id="A0A6J4LWG9"/>
<accession>A0A6J4LWG9</accession>
<evidence type="ECO:0000256" key="3">
    <source>
        <dbReference type="ARBA" id="ARBA00022801"/>
    </source>
</evidence>
<dbReference type="EMBL" id="CADCTW010000150">
    <property type="protein sequence ID" value="CAA9343403.1"/>
    <property type="molecule type" value="Genomic_DNA"/>
</dbReference>
<reference evidence="5" key="1">
    <citation type="submission" date="2020-02" db="EMBL/GenBank/DDBJ databases">
        <authorList>
            <person name="Meier V. D."/>
        </authorList>
    </citation>
    <scope>NUCLEOTIDE SEQUENCE</scope>
    <source>
        <strain evidence="5">AVDCRST_MAG68</strain>
    </source>
</reference>
<keyword evidence="2" id="KW-0645">Protease</keyword>
<dbReference type="InterPro" id="IPR005320">
    <property type="entry name" value="Peptidase_S51"/>
</dbReference>
<dbReference type="Pfam" id="PF03575">
    <property type="entry name" value="Peptidase_S51"/>
    <property type="match status" value="1"/>
</dbReference>
<dbReference type="Gene3D" id="3.40.50.880">
    <property type="match status" value="1"/>
</dbReference>
<organism evidence="5">
    <name type="scientific">uncultured Gemmatimonadota bacterium</name>
    <dbReference type="NCBI Taxonomy" id="203437"/>
    <lineage>
        <taxon>Bacteria</taxon>
        <taxon>Pseudomonadati</taxon>
        <taxon>Gemmatimonadota</taxon>
        <taxon>environmental samples</taxon>
    </lineage>
</organism>
<name>A0A6J4LWG9_9BACT</name>
<keyword evidence="4" id="KW-0720">Serine protease</keyword>
<gene>
    <name evidence="5" type="ORF">AVDCRST_MAG68-3167</name>
</gene>
<evidence type="ECO:0000256" key="1">
    <source>
        <dbReference type="ARBA" id="ARBA00006534"/>
    </source>
</evidence>
<dbReference type="InterPro" id="IPR029062">
    <property type="entry name" value="Class_I_gatase-like"/>
</dbReference>
<evidence type="ECO:0000256" key="2">
    <source>
        <dbReference type="ARBA" id="ARBA00022670"/>
    </source>
</evidence>
<dbReference type="GO" id="GO:0006508">
    <property type="term" value="P:proteolysis"/>
    <property type="evidence" value="ECO:0007669"/>
    <property type="project" value="UniProtKB-KW"/>
</dbReference>
<dbReference type="CDD" id="cd03129">
    <property type="entry name" value="GAT1_Peptidase_E_like"/>
    <property type="match status" value="1"/>
</dbReference>
<evidence type="ECO:0000313" key="5">
    <source>
        <dbReference type="EMBL" id="CAA9343403.1"/>
    </source>
</evidence>
<evidence type="ECO:0008006" key="6">
    <source>
        <dbReference type="Google" id="ProtNLM"/>
    </source>
</evidence>
<dbReference type="GO" id="GO:0008236">
    <property type="term" value="F:serine-type peptidase activity"/>
    <property type="evidence" value="ECO:0007669"/>
    <property type="project" value="UniProtKB-KW"/>
</dbReference>
<sequence length="224" mass="23809">MHPIFLLADSQLLFWTECGRPFLERVRECLGGGPPVAAYVGASNSDRPEFFSIFQAAMEQVGIRDCRMIRSEYGPHDRASLLAADVVLLAGGDVARGWGVMERTGMGADLVARYRSGAVLMGISAGAVLLGQKGWAEEEGEPRPFDTLGLVPLVVDAHDEARGWDRLRWVVQAPPGGLEGVGIPTGGGLVYGPGGGLHSVRRPATRFSAKGAQVQTTLLAPSDD</sequence>
<evidence type="ECO:0000256" key="4">
    <source>
        <dbReference type="ARBA" id="ARBA00022825"/>
    </source>
</evidence>
<comment type="similarity">
    <text evidence="1">Belongs to the peptidase S51 family.</text>
</comment>
<keyword evidence="3" id="KW-0378">Hydrolase</keyword>
<protein>
    <recommendedName>
        <fullName evidence="6">Peptidase</fullName>
    </recommendedName>
</protein>